<comment type="caution">
    <text evidence="3">The sequence shown here is derived from an EMBL/GenBank/DDBJ whole genome shotgun (WGS) entry which is preliminary data.</text>
</comment>
<evidence type="ECO:0000313" key="3">
    <source>
        <dbReference type="EMBL" id="RIY40997.1"/>
    </source>
</evidence>
<dbReference type="Pfam" id="PF21522">
    <property type="entry name" value="MreB-like_C"/>
    <property type="match status" value="1"/>
</dbReference>
<evidence type="ECO:0000313" key="4">
    <source>
        <dbReference type="Proteomes" id="UP000266206"/>
    </source>
</evidence>
<feature type="domain" description="Actin homologue MreB-like C-terminal" evidence="2">
    <location>
        <begin position="199"/>
        <end position="319"/>
    </location>
</feature>
<feature type="domain" description="Plasmid segregation protein ParM/StbA N-terminal" evidence="1">
    <location>
        <begin position="13"/>
        <end position="176"/>
    </location>
</feature>
<dbReference type="CDD" id="cd24022">
    <property type="entry name" value="ASKHA_NBD_ParM_R1-like"/>
    <property type="match status" value="1"/>
</dbReference>
<dbReference type="InterPro" id="IPR056367">
    <property type="entry name" value="ASKHA_NBD_ParM_R1-like"/>
</dbReference>
<protein>
    <submittedName>
        <fullName evidence="3">Uncharacterized protein</fullName>
    </submittedName>
</protein>
<organism evidence="3 4">
    <name type="scientific">Neopusillimonas maritima</name>
    <dbReference type="NCBI Taxonomy" id="2026239"/>
    <lineage>
        <taxon>Bacteria</taxon>
        <taxon>Pseudomonadati</taxon>
        <taxon>Pseudomonadota</taxon>
        <taxon>Betaproteobacteria</taxon>
        <taxon>Burkholderiales</taxon>
        <taxon>Alcaligenaceae</taxon>
        <taxon>Neopusillimonas</taxon>
    </lineage>
</organism>
<dbReference type="Gene3D" id="3.30.420.40">
    <property type="match status" value="2"/>
</dbReference>
<dbReference type="AlphaFoldDB" id="A0A3A1YY40"/>
<dbReference type="InterPro" id="IPR043129">
    <property type="entry name" value="ATPase_NBD"/>
</dbReference>
<sequence length="359" mass="39239">MTSAQTQQDRIPVGVDDGHYAIKVTRLVDNELVCTSIRSQAWQGRQTTTQFGLEETNSSEDVIYEVANDEYVTVNANSVLSKSMDTRSDDYPTSSLNRALVVHALCNAGLAGQQVGVVTGLPIDRFFNEGIPNNQLIEAKRQSLLRPIRRMGQDDVAIHIGEHKVLSEAVAAYFDAAYDHLGNVNQGFKEISDYDPVAVVDVGGKTTDIAVVKEGGKGLYAQYSDTAEIGALNLRDELNSMVRKRFNLENPVSETHIDRLIATGTYRLYGQAHDLSEEVSNQIDEFAERIGFEVNRLIGAAESMGSIIFVGGGAELLKTRTNIVFPKLPQSAITIHDNPAFANSRGMFKAALLVSRMAG</sequence>
<dbReference type="Proteomes" id="UP000266206">
    <property type="component" value="Unassembled WGS sequence"/>
</dbReference>
<dbReference type="InterPro" id="IPR009440">
    <property type="entry name" value="ParM/StbA_N"/>
</dbReference>
<dbReference type="InterPro" id="IPR049067">
    <property type="entry name" value="MreB-like_C"/>
</dbReference>
<accession>A0A3A1YY40</accession>
<dbReference type="Pfam" id="PF06406">
    <property type="entry name" value="StbA_N"/>
    <property type="match status" value="1"/>
</dbReference>
<name>A0A3A1YY40_9BURK</name>
<dbReference type="OrthoDB" id="6536821at2"/>
<evidence type="ECO:0000259" key="2">
    <source>
        <dbReference type="Pfam" id="PF21522"/>
    </source>
</evidence>
<dbReference type="RefSeq" id="WP_119515998.1">
    <property type="nucleotide sequence ID" value="NZ_NQYH01000005.1"/>
</dbReference>
<dbReference type="EMBL" id="NQYH01000005">
    <property type="protein sequence ID" value="RIY40997.1"/>
    <property type="molecule type" value="Genomic_DNA"/>
</dbReference>
<evidence type="ECO:0000259" key="1">
    <source>
        <dbReference type="Pfam" id="PF06406"/>
    </source>
</evidence>
<dbReference type="SUPFAM" id="SSF53067">
    <property type="entry name" value="Actin-like ATPase domain"/>
    <property type="match status" value="2"/>
</dbReference>
<proteinExistence type="predicted"/>
<gene>
    <name evidence="3" type="ORF">CJP73_07575</name>
</gene>
<reference evidence="3 4" key="1">
    <citation type="submission" date="2017-08" db="EMBL/GenBank/DDBJ databases">
        <title>Pusillimonas indicus sp. nov., a member of the family Alcaligenaceae isolated from surface seawater.</title>
        <authorList>
            <person name="Li J."/>
        </authorList>
    </citation>
    <scope>NUCLEOTIDE SEQUENCE [LARGE SCALE GENOMIC DNA]</scope>
    <source>
        <strain evidence="3 4">L52-1-41</strain>
    </source>
</reference>